<feature type="compositionally biased region" description="Low complexity" evidence="1">
    <location>
        <begin position="216"/>
        <end position="233"/>
    </location>
</feature>
<proteinExistence type="predicted"/>
<evidence type="ECO:0000313" key="3">
    <source>
        <dbReference type="Proteomes" id="UP000031561"/>
    </source>
</evidence>
<accession>A0ABD4T7H0</accession>
<comment type="caution">
    <text evidence="2">The sequence shown here is derived from an EMBL/GenBank/DDBJ whole genome shotgun (WGS) entry which is preliminary data.</text>
</comment>
<reference evidence="2 3" key="1">
    <citation type="journal article" date="2015" name="Genome Announc.">
        <title>Draft Genome Sequence of Filamentous Marine Cyanobacterium Lyngbya confervoides Strain BDU141951.</title>
        <authorList>
            <person name="Chandrababunaidu M.M."/>
            <person name="Sen D."/>
            <person name="Tripathy S."/>
        </authorList>
    </citation>
    <scope>NUCLEOTIDE SEQUENCE [LARGE SCALE GENOMIC DNA]</scope>
    <source>
        <strain evidence="2 3">BDU141951</strain>
    </source>
</reference>
<geneLocation type="plasmid" evidence="2">
    <name>unnamed20</name>
</geneLocation>
<keyword evidence="3" id="KW-1185">Reference proteome</keyword>
<organism evidence="2 3">
    <name type="scientific">Lyngbya confervoides BDU141951</name>
    <dbReference type="NCBI Taxonomy" id="1574623"/>
    <lineage>
        <taxon>Bacteria</taxon>
        <taxon>Bacillati</taxon>
        <taxon>Cyanobacteriota</taxon>
        <taxon>Cyanophyceae</taxon>
        <taxon>Oscillatoriophycideae</taxon>
        <taxon>Oscillatoriales</taxon>
        <taxon>Microcoleaceae</taxon>
        <taxon>Lyngbya</taxon>
    </lineage>
</organism>
<dbReference type="Proteomes" id="UP000031561">
    <property type="component" value="Unassembled WGS sequence"/>
</dbReference>
<dbReference type="EMBL" id="JTHE03000096">
    <property type="protein sequence ID" value="MCM1984435.1"/>
    <property type="molecule type" value="Genomic_DNA"/>
</dbReference>
<dbReference type="RefSeq" id="WP_166283178.1">
    <property type="nucleotide sequence ID" value="NZ_JTHE03000096.1"/>
</dbReference>
<gene>
    <name evidence="2" type="ORF">QQ91_0016555</name>
</gene>
<keyword evidence="2" id="KW-0614">Plasmid</keyword>
<name>A0ABD4T7H0_9CYAN</name>
<evidence type="ECO:0000313" key="2">
    <source>
        <dbReference type="EMBL" id="MCM1984435.1"/>
    </source>
</evidence>
<protein>
    <submittedName>
        <fullName evidence="2">Uncharacterized protein</fullName>
    </submittedName>
</protein>
<evidence type="ECO:0000256" key="1">
    <source>
        <dbReference type="SAM" id="MobiDB-lite"/>
    </source>
</evidence>
<feature type="region of interest" description="Disordered" evidence="1">
    <location>
        <begin position="181"/>
        <end position="233"/>
    </location>
</feature>
<dbReference type="AlphaFoldDB" id="A0ABD4T7H0"/>
<sequence>MTETASSSIGITKDELGKKYGRGRRSLSGNTIRQTMASCGLNTSKRSYSLEEEEKFKVARKMIEEDGKTYREVSEFFKVDVEDVSSGNSDNFFENQATEASGSGEVSFELANAIAQTQATQVADMIPPLTMYHLNQILDSNGQVNDKMRSLVDRIRGMRGNSHVLMMQGIQRLEAKQLAAANGGNGSAKKLKPASTAKKTSQAALPSGETPPPPSSTTSTPSSAAKSSDSATQ</sequence>